<feature type="coiled-coil region" evidence="1">
    <location>
        <begin position="90"/>
        <end position="118"/>
    </location>
</feature>
<dbReference type="OrthoDB" id="277175at2759"/>
<evidence type="ECO:0000259" key="2">
    <source>
        <dbReference type="PROSITE" id="PS50908"/>
    </source>
</evidence>
<dbReference type="Proteomes" id="UP001151582">
    <property type="component" value="Unassembled WGS sequence"/>
</dbReference>
<gene>
    <name evidence="3" type="primary">GIR2</name>
    <name evidence="3" type="ORF">H4R34_002071</name>
</gene>
<dbReference type="Gene3D" id="3.10.110.10">
    <property type="entry name" value="Ubiquitin Conjugating Enzyme"/>
    <property type="match status" value="2"/>
</dbReference>
<comment type="caution">
    <text evidence="3">The sequence shown here is derived from an EMBL/GenBank/DDBJ whole genome shotgun (WGS) entry which is preliminary data.</text>
</comment>
<organism evidence="3 4">
    <name type="scientific">Dimargaris verticillata</name>
    <dbReference type="NCBI Taxonomy" id="2761393"/>
    <lineage>
        <taxon>Eukaryota</taxon>
        <taxon>Fungi</taxon>
        <taxon>Fungi incertae sedis</taxon>
        <taxon>Zoopagomycota</taxon>
        <taxon>Kickxellomycotina</taxon>
        <taxon>Dimargaritomycetes</taxon>
        <taxon>Dimargaritales</taxon>
        <taxon>Dimargaritaceae</taxon>
        <taxon>Dimargaris</taxon>
    </lineage>
</organism>
<reference evidence="3" key="1">
    <citation type="submission" date="2022-07" db="EMBL/GenBank/DDBJ databases">
        <title>Phylogenomic reconstructions and comparative analyses of Kickxellomycotina fungi.</title>
        <authorList>
            <person name="Reynolds N.K."/>
            <person name="Stajich J.E."/>
            <person name="Barry K."/>
            <person name="Grigoriev I.V."/>
            <person name="Crous P."/>
            <person name="Smith M.E."/>
        </authorList>
    </citation>
    <scope>NUCLEOTIDE SEQUENCE</scope>
    <source>
        <strain evidence="3">RSA 567</strain>
    </source>
</reference>
<sequence length="161" mass="18340">MSDYLEEQENEIEALKSIYPDEFKDEVTLKITYTDSYPDELPEFTVIVPDDSTLSKDEKAQLKQAVQQTAEESLGMVMVFSMTSMLKDTLDDILIRKKEAEEQAIQAKRDKELEAEQAKFIGTRTSKETFMVWKQKFDAEMAEKGGQRAAVAKKNKLTAPA</sequence>
<proteinExistence type="predicted"/>
<keyword evidence="4" id="KW-1185">Reference proteome</keyword>
<evidence type="ECO:0000256" key="1">
    <source>
        <dbReference type="SAM" id="Coils"/>
    </source>
</evidence>
<dbReference type="PROSITE" id="PS50908">
    <property type="entry name" value="RWD"/>
    <property type="match status" value="1"/>
</dbReference>
<dbReference type="PANTHER" id="PTHR12292">
    <property type="entry name" value="RWD DOMAIN-CONTAINING PROTEIN"/>
    <property type="match status" value="1"/>
</dbReference>
<dbReference type="InterPro" id="IPR016135">
    <property type="entry name" value="UBQ-conjugating_enzyme/RWD"/>
</dbReference>
<dbReference type="Pfam" id="PF05773">
    <property type="entry name" value="RWD"/>
    <property type="match status" value="2"/>
</dbReference>
<dbReference type="SMART" id="SM00591">
    <property type="entry name" value="RWD"/>
    <property type="match status" value="1"/>
</dbReference>
<evidence type="ECO:0000313" key="3">
    <source>
        <dbReference type="EMBL" id="KAJ1981439.1"/>
    </source>
</evidence>
<dbReference type="SUPFAM" id="SSF54495">
    <property type="entry name" value="UBC-like"/>
    <property type="match status" value="1"/>
</dbReference>
<feature type="domain" description="RWD" evidence="2">
    <location>
        <begin position="1"/>
        <end position="93"/>
    </location>
</feature>
<name>A0A9W8ED76_9FUNG</name>
<keyword evidence="1" id="KW-0175">Coiled coil</keyword>
<dbReference type="InterPro" id="IPR040213">
    <property type="entry name" value="GIR2-like"/>
</dbReference>
<dbReference type="EMBL" id="JANBQB010000125">
    <property type="protein sequence ID" value="KAJ1981439.1"/>
    <property type="molecule type" value="Genomic_DNA"/>
</dbReference>
<protein>
    <submittedName>
        <fullName evidence="3">Rwd domain-containing protein</fullName>
    </submittedName>
</protein>
<dbReference type="AlphaFoldDB" id="A0A9W8ED76"/>
<evidence type="ECO:0000313" key="4">
    <source>
        <dbReference type="Proteomes" id="UP001151582"/>
    </source>
</evidence>
<dbReference type="InterPro" id="IPR006575">
    <property type="entry name" value="RWD_dom"/>
</dbReference>
<accession>A0A9W8ED76</accession>